<keyword evidence="5" id="KW-1185">Reference proteome</keyword>
<dbReference type="PANTHER" id="PTHR48228:SF6">
    <property type="entry name" value="L-CARNITINE COA-TRANSFERASE"/>
    <property type="match status" value="1"/>
</dbReference>
<dbReference type="Pfam" id="PF02515">
    <property type="entry name" value="CoA_transf_3"/>
    <property type="match status" value="2"/>
</dbReference>
<dbReference type="InterPro" id="IPR044855">
    <property type="entry name" value="CoA-Trfase_III_dom3_sf"/>
</dbReference>
<dbReference type="Gene3D" id="3.40.50.10540">
    <property type="entry name" value="Crotonobetainyl-coa:carnitine coa-transferase, domain 1"/>
    <property type="match status" value="2"/>
</dbReference>
<sequence>MATAPQSAIPADAARPLDTALPLTAVRVVDLTEGMGESTGRFLADLGADVLRVSSDHSTEGPAPAIADALRRANKSVLRLRADAEADRARLREVITCADIVITSEPRAALTSWELDLEALRRSAPHLVWVAVTPFGLTGPYRDRVADEPVLYAMSGVLSRSGAPGEVPLLPPAGLAEGTVAAHAAWAALLAYHRRLDTGLGDTVDVSAYEAMVHGFDPGFGTQGSAAAGRSEDYPRNRPDASNFYPVFDSRDGQVRLCLLAKRPWRSMFEWLGSPAEFADPRYDTIPGRFADADRLHARIGALFAQHTSEQLVTEGVARGIPIGAVSTLGQALAEDHFAESGALIDAEIMPGTTARIPSGYVRIGGRRAGFRSPAQVRSSAPSWSPERATPAQEASSGTPHGTAAPAPLSGVRVLDLGVIVFGAELSRQLADYGADVIKIENTRYPDGLRQSKRGAKIPASVAWGHRNKRSLGIDLRSPEGADLFRRLVADADVVVANFKPGTLAAMGFSAESLARVNPRIIVAESSAFGDVGPWRTRMGYGPLVRAGSGVSALWRYPSRDHLLCDGSTVYPDHIAGHLCATAILAALIDRRRTGRGTAISLAQVDVALNQIGVGLATESLAPGTVGPTGNADPQCAPSGVFACRGDDEWLVVTIRTDEQWAAFAGLASAAVTEAADPCFATSADRLAHRAEVDRVVAAWAATRTPHEAAADLQAVGIPAAPMARLPELLDDEHLLARRSFTTVTHDLLGITLPAVARAAIFGAIADPPARQAPSAGEHTREIGTELLHLTDAEIAALVESDVLQPND</sequence>
<evidence type="ECO:0000256" key="3">
    <source>
        <dbReference type="SAM" id="MobiDB-lite"/>
    </source>
</evidence>
<organism evidence="4 5">
    <name type="scientific">Gordonia hydrophobica</name>
    <dbReference type="NCBI Taxonomy" id="40516"/>
    <lineage>
        <taxon>Bacteria</taxon>
        <taxon>Bacillati</taxon>
        <taxon>Actinomycetota</taxon>
        <taxon>Actinomycetes</taxon>
        <taxon>Mycobacteriales</taxon>
        <taxon>Gordoniaceae</taxon>
        <taxon>Gordonia</taxon>
    </lineage>
</organism>
<evidence type="ECO:0000313" key="5">
    <source>
        <dbReference type="Proteomes" id="UP001479933"/>
    </source>
</evidence>
<proteinExistence type="inferred from homology"/>
<keyword evidence="2 4" id="KW-0808">Transferase</keyword>
<dbReference type="InterPro" id="IPR003673">
    <property type="entry name" value="CoA-Trfase_fam_III"/>
</dbReference>
<dbReference type="PANTHER" id="PTHR48228">
    <property type="entry name" value="SUCCINYL-COA--D-CITRAMALATE COA-TRANSFERASE"/>
    <property type="match status" value="1"/>
</dbReference>
<dbReference type="SUPFAM" id="SSF89796">
    <property type="entry name" value="CoA-transferase family III (CaiB/BaiF)"/>
    <property type="match status" value="2"/>
</dbReference>
<dbReference type="InterPro" id="IPR023606">
    <property type="entry name" value="CoA-Trfase_III_dom_1_sf"/>
</dbReference>
<name>A0ABZ2U348_9ACTN</name>
<dbReference type="InterPro" id="IPR050509">
    <property type="entry name" value="CoA-transferase_III"/>
</dbReference>
<comment type="similarity">
    <text evidence="1">Belongs to the CoA-transferase III family.</text>
</comment>
<gene>
    <name evidence="4" type="ORF">RVF87_03220</name>
</gene>
<evidence type="ECO:0000313" key="4">
    <source>
        <dbReference type="EMBL" id="WYY08106.1"/>
    </source>
</evidence>
<reference evidence="4 5" key="1">
    <citation type="journal article" date="2023" name="Virus Evol.">
        <title>Computational host range prediction-The good, the bad, and the ugly.</title>
        <authorList>
            <person name="Howell A.A."/>
            <person name="Versoza C.J."/>
            <person name="Pfeifer S.P."/>
        </authorList>
    </citation>
    <scope>NUCLEOTIDE SEQUENCE [LARGE SCALE GENOMIC DNA]</scope>
    <source>
        <strain evidence="4 5">1610/1b</strain>
    </source>
</reference>
<dbReference type="Gene3D" id="3.30.1540.10">
    <property type="entry name" value="formyl-coa transferase, domain 3"/>
    <property type="match status" value="2"/>
</dbReference>
<dbReference type="Proteomes" id="UP001479933">
    <property type="component" value="Chromosome"/>
</dbReference>
<dbReference type="EMBL" id="CP136137">
    <property type="protein sequence ID" value="WYY08106.1"/>
    <property type="molecule type" value="Genomic_DNA"/>
</dbReference>
<dbReference type="EC" id="2.8.3.-" evidence="4"/>
<dbReference type="GO" id="GO:0016740">
    <property type="term" value="F:transferase activity"/>
    <property type="evidence" value="ECO:0007669"/>
    <property type="project" value="UniProtKB-KW"/>
</dbReference>
<dbReference type="RefSeq" id="WP_066167017.1">
    <property type="nucleotide sequence ID" value="NZ_CP136137.1"/>
</dbReference>
<protein>
    <submittedName>
        <fullName evidence="4">CoA transferase</fullName>
        <ecNumber evidence="4">2.8.3.-</ecNumber>
    </submittedName>
</protein>
<feature type="region of interest" description="Disordered" evidence="3">
    <location>
        <begin position="372"/>
        <end position="407"/>
    </location>
</feature>
<evidence type="ECO:0000256" key="1">
    <source>
        <dbReference type="ARBA" id="ARBA00008383"/>
    </source>
</evidence>
<accession>A0ABZ2U348</accession>
<evidence type="ECO:0000256" key="2">
    <source>
        <dbReference type="ARBA" id="ARBA00022679"/>
    </source>
</evidence>